<dbReference type="Pfam" id="PF01019">
    <property type="entry name" value="G_glu_transpept"/>
    <property type="match status" value="1"/>
</dbReference>
<dbReference type="InterPro" id="IPR029055">
    <property type="entry name" value="Ntn_hydrolases_N"/>
</dbReference>
<dbReference type="InParanoid" id="A0A7R8V271"/>
<feature type="binding site" evidence="1">
    <location>
        <position position="456"/>
    </location>
    <ligand>
        <name>L-glutamate</name>
        <dbReference type="ChEBI" id="CHEBI:29985"/>
    </ligand>
</feature>
<feature type="binding site" evidence="1">
    <location>
        <begin position="433"/>
        <end position="434"/>
    </location>
    <ligand>
        <name>L-glutamate</name>
        <dbReference type="ChEBI" id="CHEBI:29985"/>
    </ligand>
</feature>
<dbReference type="Gene3D" id="3.60.20.40">
    <property type="match status" value="1"/>
</dbReference>
<accession>A0A7R8V271</accession>
<proteinExistence type="predicted"/>
<dbReference type="GO" id="GO:0036374">
    <property type="term" value="F:glutathione hydrolase activity"/>
    <property type="evidence" value="ECO:0007669"/>
    <property type="project" value="InterPro"/>
</dbReference>
<dbReference type="InterPro" id="IPR000101">
    <property type="entry name" value="GGT_peptidase"/>
</dbReference>
<dbReference type="GO" id="GO:0006751">
    <property type="term" value="P:glutathione catabolic process"/>
    <property type="evidence" value="ECO:0007669"/>
    <property type="project" value="InterPro"/>
</dbReference>
<dbReference type="Proteomes" id="UP000594454">
    <property type="component" value="Chromosome 5"/>
</dbReference>
<evidence type="ECO:0000256" key="1">
    <source>
        <dbReference type="PIRSR" id="PIRSR600101-2"/>
    </source>
</evidence>
<protein>
    <submittedName>
        <fullName evidence="2">Uncharacterized protein</fullName>
    </submittedName>
</protein>
<evidence type="ECO:0000313" key="2">
    <source>
        <dbReference type="EMBL" id="CAD7090855.1"/>
    </source>
</evidence>
<dbReference type="PANTHER" id="PTHR11686">
    <property type="entry name" value="GAMMA GLUTAMYL TRANSPEPTIDASE"/>
    <property type="match status" value="1"/>
</dbReference>
<reference evidence="2 3" key="1">
    <citation type="submission" date="2020-11" db="EMBL/GenBank/DDBJ databases">
        <authorList>
            <person name="Wallbank WR R."/>
            <person name="Pardo Diaz C."/>
            <person name="Kozak K."/>
            <person name="Martin S."/>
            <person name="Jiggins C."/>
            <person name="Moest M."/>
            <person name="Warren A I."/>
            <person name="Generalovic N T."/>
            <person name="Byers J.R.P. K."/>
            <person name="Montejo-Kovacevich G."/>
            <person name="Yen C E."/>
        </authorList>
    </citation>
    <scope>NUCLEOTIDE SEQUENCE [LARGE SCALE GENOMIC DNA]</scope>
</reference>
<keyword evidence="3" id="KW-1185">Reference proteome</keyword>
<dbReference type="InterPro" id="IPR043137">
    <property type="entry name" value="GGT_ssub_C"/>
</dbReference>
<evidence type="ECO:0000313" key="3">
    <source>
        <dbReference type="Proteomes" id="UP000594454"/>
    </source>
</evidence>
<organism evidence="2 3">
    <name type="scientific">Hermetia illucens</name>
    <name type="common">Black soldier fly</name>
    <dbReference type="NCBI Taxonomy" id="343691"/>
    <lineage>
        <taxon>Eukaryota</taxon>
        <taxon>Metazoa</taxon>
        <taxon>Ecdysozoa</taxon>
        <taxon>Arthropoda</taxon>
        <taxon>Hexapoda</taxon>
        <taxon>Insecta</taxon>
        <taxon>Pterygota</taxon>
        <taxon>Neoptera</taxon>
        <taxon>Endopterygota</taxon>
        <taxon>Diptera</taxon>
        <taxon>Brachycera</taxon>
        <taxon>Stratiomyomorpha</taxon>
        <taxon>Stratiomyidae</taxon>
        <taxon>Hermetiinae</taxon>
        <taxon>Hermetia</taxon>
    </lineage>
</organism>
<dbReference type="SUPFAM" id="SSF56235">
    <property type="entry name" value="N-terminal nucleophile aminohydrolases (Ntn hydrolases)"/>
    <property type="match status" value="1"/>
</dbReference>
<dbReference type="PANTHER" id="PTHR11686:SF72">
    <property type="entry name" value="GAMMA-GLUTAMYL TRANSPEPTIDASE, ISOFORM A"/>
    <property type="match status" value="1"/>
</dbReference>
<sequence length="488" mass="54369">MAERMVPRMMVFILVLVVGLVCLTIFLAIVFIKSKTTTNGTIFANRKECAQIGGKMLKMNGSFADAAIAMLFCESVHQPQKLGIGGGFLALIYVKSNPNAMALIAQEIAPLAAKENMFKNRSSKGELAIAVPGQVKGYYALHRKYGRLKWADLLNPAIKLCESGHIVNRELANDLKTREDEIRKISSFREIFINPSTNKTYEKGQLIRYIRLAETLKVIAREGQDTIYNGGKIGKLLIQDIRSFGGILTDQDLLQYRHKWRKPIATKFLNYTVYSMPVSGSGILLSVILQKAQHDKPDKDPFGKTGGKHVHISSQKGLKRYKKEEQKKSMIAKQLANVKLSNLSRVRFQDSKTLNILEQYSEKEMTSVHGQVVVHVAVLTPTGDAIIVSSTIHSRFGAMRLSSHTGIILNDEMKHFSGPNQTNIPKSRTYLLSTMCPVIIVDMNGFPKLFTSSVGGSNATLALAKLIVENLQTKRKRKRSVYKLADIT</sequence>
<dbReference type="PRINTS" id="PR01210">
    <property type="entry name" value="GGTRANSPTASE"/>
</dbReference>
<dbReference type="GO" id="GO:0005886">
    <property type="term" value="C:plasma membrane"/>
    <property type="evidence" value="ECO:0007669"/>
    <property type="project" value="TreeGrafter"/>
</dbReference>
<dbReference type="EMBL" id="LR899013">
    <property type="protein sequence ID" value="CAD7090855.1"/>
    <property type="molecule type" value="Genomic_DNA"/>
</dbReference>
<name>A0A7R8V271_HERIL</name>
<dbReference type="OrthoDB" id="1081007at2759"/>
<gene>
    <name evidence="2" type="ORF">HERILL_LOCUS13312</name>
</gene>
<dbReference type="AlphaFoldDB" id="A0A7R8V271"/>